<dbReference type="SUPFAM" id="SSF49899">
    <property type="entry name" value="Concanavalin A-like lectins/glucanases"/>
    <property type="match status" value="1"/>
</dbReference>
<dbReference type="InterPro" id="IPR004843">
    <property type="entry name" value="Calcineurin-like_PHP"/>
</dbReference>
<protein>
    <recommendedName>
        <fullName evidence="8">Gram-positive cocci surface proteins LPxTG domain-containing protein</fullName>
    </recommendedName>
</protein>
<gene>
    <name evidence="9" type="ORF">GCM10023351_27890</name>
</gene>
<dbReference type="InterPro" id="IPR051918">
    <property type="entry name" value="STPP_CPPED1"/>
</dbReference>
<evidence type="ECO:0000256" key="1">
    <source>
        <dbReference type="ARBA" id="ARBA00022512"/>
    </source>
</evidence>
<feature type="compositionally biased region" description="Low complexity" evidence="5">
    <location>
        <begin position="872"/>
        <end position="897"/>
    </location>
</feature>
<keyword evidence="10" id="KW-1185">Reference proteome</keyword>
<dbReference type="Gene3D" id="2.60.120.200">
    <property type="match status" value="1"/>
</dbReference>
<keyword evidence="6" id="KW-0472">Membrane</keyword>
<feature type="compositionally biased region" description="Low complexity" evidence="5">
    <location>
        <begin position="763"/>
        <end position="789"/>
    </location>
</feature>
<dbReference type="PANTHER" id="PTHR43143">
    <property type="entry name" value="METALLOPHOSPHOESTERASE, CALCINEURIN SUPERFAMILY"/>
    <property type="match status" value="1"/>
</dbReference>
<evidence type="ECO:0000256" key="5">
    <source>
        <dbReference type="SAM" id="MobiDB-lite"/>
    </source>
</evidence>
<accession>A0ABP9AHI1</accession>
<evidence type="ECO:0000256" key="2">
    <source>
        <dbReference type="ARBA" id="ARBA00022525"/>
    </source>
</evidence>
<evidence type="ECO:0000259" key="8">
    <source>
        <dbReference type="PROSITE" id="PS50847"/>
    </source>
</evidence>
<keyword evidence="6" id="KW-1133">Transmembrane helix</keyword>
<dbReference type="EMBL" id="BAABKO010000005">
    <property type="protein sequence ID" value="GAA4781233.1"/>
    <property type="molecule type" value="Genomic_DNA"/>
</dbReference>
<feature type="compositionally biased region" description="Low complexity" evidence="5">
    <location>
        <begin position="837"/>
        <end position="854"/>
    </location>
</feature>
<feature type="chain" id="PRO_5046577152" description="Gram-positive cocci surface proteins LPxTG domain-containing protein" evidence="7">
    <location>
        <begin position="29"/>
        <end position="959"/>
    </location>
</feature>
<keyword evidence="1" id="KW-0134">Cell wall</keyword>
<keyword evidence="2" id="KW-0964">Secreted</keyword>
<feature type="region of interest" description="Disordered" evidence="5">
    <location>
        <begin position="763"/>
        <end position="931"/>
    </location>
</feature>
<feature type="compositionally biased region" description="Low complexity" evidence="5">
    <location>
        <begin position="807"/>
        <end position="826"/>
    </location>
</feature>
<feature type="transmembrane region" description="Helical" evidence="6">
    <location>
        <begin position="931"/>
        <end position="953"/>
    </location>
</feature>
<feature type="compositionally biased region" description="Gly residues" evidence="5">
    <location>
        <begin position="790"/>
        <end position="806"/>
    </location>
</feature>
<evidence type="ECO:0000256" key="6">
    <source>
        <dbReference type="SAM" id="Phobius"/>
    </source>
</evidence>
<proteinExistence type="predicted"/>
<dbReference type="Proteomes" id="UP001501645">
    <property type="component" value="Unassembled WGS sequence"/>
</dbReference>
<dbReference type="Pfam" id="PF13385">
    <property type="entry name" value="Laminin_G_3"/>
    <property type="match status" value="1"/>
</dbReference>
<evidence type="ECO:0000313" key="10">
    <source>
        <dbReference type="Proteomes" id="UP001501645"/>
    </source>
</evidence>
<evidence type="ECO:0000256" key="4">
    <source>
        <dbReference type="ARBA" id="ARBA00023088"/>
    </source>
</evidence>
<keyword evidence="3 7" id="KW-0732">Signal</keyword>
<name>A0ABP9AHI1_9MICO</name>
<dbReference type="PANTHER" id="PTHR43143:SF5">
    <property type="entry name" value="SECRETED PROTEIN"/>
    <property type="match status" value="1"/>
</dbReference>
<evidence type="ECO:0000256" key="7">
    <source>
        <dbReference type="SAM" id="SignalP"/>
    </source>
</evidence>
<dbReference type="InterPro" id="IPR019931">
    <property type="entry name" value="LPXTG_anchor"/>
</dbReference>
<comment type="caution">
    <text evidence="9">The sequence shown here is derived from an EMBL/GenBank/DDBJ whole genome shotgun (WGS) entry which is preliminary data.</text>
</comment>
<dbReference type="InterPro" id="IPR013320">
    <property type="entry name" value="ConA-like_dom_sf"/>
</dbReference>
<sequence>MRIKTIAAASAALVGASLLGGFTAAADAAVEEAPEATQSSFLLPIIPDTQFYSRYSAEQFYPQYGTNPFEVQTQWIVDHQDELDIPFAVHVGDVVDQQGVTGQWDAAERAMGILEDGGVPYSVLPGNHDVADMNARSSVGNSANYLASFGQTQLAAQGGSALIGTFEDGLSSAYLFEAEGHQWMSLAIAWNASDATFDWAQGILDAHPGVPVVLSSHAIINIAEDQLSPASWWWGDLLWDELITKNDQIVVTVNGHFHGATMRTQQNDFGHDVYQVLTDYQMAADGGNGYMTLFEFDLTNDRIDVESVSPWVTQKHEDSLTSSDTPVLDGTWQSYSVPLDFSERFGWDEPTEATGPDLSELAKQIVSEGWDGDAAGGALEKAGAADDYIAVDGTVAHWRFGEVAAGVVDETSVIPDVVGDSPMYRSAPDATDATDELEDVQVTHENTAYYSSDAGAVCFAPVYRNDQGPDRLAYLSTEYGAPATFADLDEAGGYTIETFLQLDADWTETANRWSAALTRGGTREWVGIDDSSDPGAGVSWLGISSLREYQFSAADTATADSYTLWSGEIMPAAWHHVAVVSDPDAGTVIMYVDGVPVLRNASGAGGMVAADYMPWIIGTSTWNTEADHGWHGCVGETRIVDHALDESEFLYNRIDIDGDGANFSVVDAPQGELASGTSVGALSGTGYPGAQVRIATADPSARAAGDLGSTEVGADGRWRIVLAEPLAGAGVFDLALTQSIGTRDGSPYALSFSIAEDVGTGADTAADGPGADGAAADGAAADGAAADGAGSDGAGSDGAGSDGAGSDGATSAGADDAAGAGSAGADDAAEGSGGAGSDAAGADSAGSDGAAEGADGAGSDGAAEGADGAGSDGAVSDTAADGTGSDTAADGADAAGAEDPSSEGAPSPGGADAAEDPEALPSGLAPTGSGAVAATTAAALALAGMLTGAFILLRRRRRA</sequence>
<organism evidence="9 10">
    <name type="scientific">Microbacterium gilvum</name>
    <dbReference type="NCBI Taxonomy" id="1336204"/>
    <lineage>
        <taxon>Bacteria</taxon>
        <taxon>Bacillati</taxon>
        <taxon>Actinomycetota</taxon>
        <taxon>Actinomycetes</taxon>
        <taxon>Micrococcales</taxon>
        <taxon>Microbacteriaceae</taxon>
        <taxon>Microbacterium</taxon>
    </lineage>
</organism>
<dbReference type="Gene3D" id="3.60.21.10">
    <property type="match status" value="1"/>
</dbReference>
<dbReference type="SUPFAM" id="SSF56300">
    <property type="entry name" value="Metallo-dependent phosphatases"/>
    <property type="match status" value="1"/>
</dbReference>
<evidence type="ECO:0000313" key="9">
    <source>
        <dbReference type="EMBL" id="GAA4781233.1"/>
    </source>
</evidence>
<dbReference type="InterPro" id="IPR029052">
    <property type="entry name" value="Metallo-depent_PP-like"/>
</dbReference>
<dbReference type="Pfam" id="PF00149">
    <property type="entry name" value="Metallophos"/>
    <property type="match status" value="1"/>
</dbReference>
<dbReference type="RefSeq" id="WP_345440302.1">
    <property type="nucleotide sequence ID" value="NZ_BAABKO010000005.1"/>
</dbReference>
<reference evidence="10" key="1">
    <citation type="journal article" date="2019" name="Int. J. Syst. Evol. Microbiol.">
        <title>The Global Catalogue of Microorganisms (GCM) 10K type strain sequencing project: providing services to taxonomists for standard genome sequencing and annotation.</title>
        <authorList>
            <consortium name="The Broad Institute Genomics Platform"/>
            <consortium name="The Broad Institute Genome Sequencing Center for Infectious Disease"/>
            <person name="Wu L."/>
            <person name="Ma J."/>
        </authorList>
    </citation>
    <scope>NUCLEOTIDE SEQUENCE [LARGE SCALE GENOMIC DNA]</scope>
    <source>
        <strain evidence="10">JCM 18537</strain>
    </source>
</reference>
<feature type="domain" description="Gram-positive cocci surface proteins LPxTG" evidence="8">
    <location>
        <begin position="924"/>
        <end position="959"/>
    </location>
</feature>
<evidence type="ECO:0000256" key="3">
    <source>
        <dbReference type="ARBA" id="ARBA00022729"/>
    </source>
</evidence>
<keyword evidence="6" id="KW-0812">Transmembrane</keyword>
<dbReference type="PROSITE" id="PS50847">
    <property type="entry name" value="GRAM_POS_ANCHORING"/>
    <property type="match status" value="1"/>
</dbReference>
<keyword evidence="4" id="KW-0572">Peptidoglycan-anchor</keyword>
<feature type="signal peptide" evidence="7">
    <location>
        <begin position="1"/>
        <end position="28"/>
    </location>
</feature>